<comment type="caution">
    <text evidence="1">The sequence shown here is derived from an EMBL/GenBank/DDBJ whole genome shotgun (WGS) entry which is preliminary data.</text>
</comment>
<protein>
    <submittedName>
        <fullName evidence="1">Histidine ammonia-lyase</fullName>
    </submittedName>
</protein>
<organism evidence="1 2">
    <name type="scientific">Striga asiatica</name>
    <name type="common">Asiatic witchweed</name>
    <name type="synonym">Buchnera asiatica</name>
    <dbReference type="NCBI Taxonomy" id="4170"/>
    <lineage>
        <taxon>Eukaryota</taxon>
        <taxon>Viridiplantae</taxon>
        <taxon>Streptophyta</taxon>
        <taxon>Embryophyta</taxon>
        <taxon>Tracheophyta</taxon>
        <taxon>Spermatophyta</taxon>
        <taxon>Magnoliopsida</taxon>
        <taxon>eudicotyledons</taxon>
        <taxon>Gunneridae</taxon>
        <taxon>Pentapetalae</taxon>
        <taxon>asterids</taxon>
        <taxon>lamiids</taxon>
        <taxon>Lamiales</taxon>
        <taxon>Orobanchaceae</taxon>
        <taxon>Buchnereae</taxon>
        <taxon>Striga</taxon>
    </lineage>
</organism>
<dbReference type="AlphaFoldDB" id="A0A5A7PWH1"/>
<sequence>MHHLELPRLLSDHTRPVGGGLDSPQLVCCVDGLPGFHWYASGDGRTVGALAAEVAWSDRAIAEARTAGLLGHMRVAMERRESRERGTVHAVGTGETWGNVVCMRGALRVCYLHARSAHGHVRVALSSRTVARRASAHMAAAGGAGHASRCIFLWWWCSLSFVIISPIRRLGRLPGLTDGQLTAVPSGWCGALLRRRRRGEAAADRGCCRAYGFWPDQVLLFSAVGLLSDSFNRWSSDRNRGATHDRLFCRFLAAKAPGTIECCGSRLLAAGRRKAGLSATNGLNEGAGSSRVGSACWLWCSARRTGGFGCCFRGKTERILRDDC</sequence>
<keyword evidence="1" id="KW-0456">Lyase</keyword>
<name>A0A5A7PWH1_STRAF</name>
<keyword evidence="2" id="KW-1185">Reference proteome</keyword>
<dbReference type="Proteomes" id="UP000325081">
    <property type="component" value="Unassembled WGS sequence"/>
</dbReference>
<dbReference type="GO" id="GO:0016829">
    <property type="term" value="F:lyase activity"/>
    <property type="evidence" value="ECO:0007669"/>
    <property type="project" value="UniProtKB-KW"/>
</dbReference>
<dbReference type="EMBL" id="BKCP01005295">
    <property type="protein sequence ID" value="GER37223.1"/>
    <property type="molecule type" value="Genomic_DNA"/>
</dbReference>
<evidence type="ECO:0000313" key="2">
    <source>
        <dbReference type="Proteomes" id="UP000325081"/>
    </source>
</evidence>
<reference evidence="2" key="1">
    <citation type="journal article" date="2019" name="Curr. Biol.">
        <title>Genome Sequence of Striga asiatica Provides Insight into the Evolution of Plant Parasitism.</title>
        <authorList>
            <person name="Yoshida S."/>
            <person name="Kim S."/>
            <person name="Wafula E.K."/>
            <person name="Tanskanen J."/>
            <person name="Kim Y.M."/>
            <person name="Honaas L."/>
            <person name="Yang Z."/>
            <person name="Spallek T."/>
            <person name="Conn C.E."/>
            <person name="Ichihashi Y."/>
            <person name="Cheong K."/>
            <person name="Cui S."/>
            <person name="Der J.P."/>
            <person name="Gundlach H."/>
            <person name="Jiao Y."/>
            <person name="Hori C."/>
            <person name="Ishida J.K."/>
            <person name="Kasahara H."/>
            <person name="Kiba T."/>
            <person name="Kim M.S."/>
            <person name="Koo N."/>
            <person name="Laohavisit A."/>
            <person name="Lee Y.H."/>
            <person name="Lumba S."/>
            <person name="McCourt P."/>
            <person name="Mortimer J.C."/>
            <person name="Mutuku J.M."/>
            <person name="Nomura T."/>
            <person name="Sasaki-Sekimoto Y."/>
            <person name="Seto Y."/>
            <person name="Wang Y."/>
            <person name="Wakatake T."/>
            <person name="Sakakibara H."/>
            <person name="Demura T."/>
            <person name="Yamaguchi S."/>
            <person name="Yoneyama K."/>
            <person name="Manabe R.I."/>
            <person name="Nelson D.C."/>
            <person name="Schulman A.H."/>
            <person name="Timko M.P."/>
            <person name="dePamphilis C.W."/>
            <person name="Choi D."/>
            <person name="Shirasu K."/>
        </authorList>
    </citation>
    <scope>NUCLEOTIDE SEQUENCE [LARGE SCALE GENOMIC DNA]</scope>
    <source>
        <strain evidence="2">cv. UVA1</strain>
    </source>
</reference>
<evidence type="ECO:0000313" key="1">
    <source>
        <dbReference type="EMBL" id="GER37223.1"/>
    </source>
</evidence>
<accession>A0A5A7PWH1</accession>
<gene>
    <name evidence="1" type="ORF">STAS_13626</name>
</gene>
<proteinExistence type="predicted"/>